<reference evidence="2" key="2">
    <citation type="submission" date="2020-05" db="UniProtKB">
        <authorList>
            <consortium name="EnsemblMetazoa"/>
        </authorList>
    </citation>
    <scope>IDENTIFICATION</scope>
    <source>
        <strain evidence="2">CM1001059</strain>
    </source>
</reference>
<accession>A0A182UB83</accession>
<organism evidence="2 3">
    <name type="scientific">Anopheles melas</name>
    <dbReference type="NCBI Taxonomy" id="34690"/>
    <lineage>
        <taxon>Eukaryota</taxon>
        <taxon>Metazoa</taxon>
        <taxon>Ecdysozoa</taxon>
        <taxon>Arthropoda</taxon>
        <taxon>Hexapoda</taxon>
        <taxon>Insecta</taxon>
        <taxon>Pterygota</taxon>
        <taxon>Neoptera</taxon>
        <taxon>Endopterygota</taxon>
        <taxon>Diptera</taxon>
        <taxon>Nematocera</taxon>
        <taxon>Culicoidea</taxon>
        <taxon>Culicidae</taxon>
        <taxon>Anophelinae</taxon>
        <taxon>Anopheles</taxon>
    </lineage>
</organism>
<evidence type="ECO:0000256" key="1">
    <source>
        <dbReference type="SAM" id="MobiDB-lite"/>
    </source>
</evidence>
<sequence>MSIQSAEVHRPSGSGSGSDHAPICALALAPRTAQPPRRSDRPAGRGVAAASGKMVPTSDVPAKLTLLIMLLIAVIDHGEGNLSARESIFPPHNKTGSSWGFVFSSG</sequence>
<dbReference type="Proteomes" id="UP000075902">
    <property type="component" value="Unassembled WGS sequence"/>
</dbReference>
<feature type="region of interest" description="Disordered" evidence="1">
    <location>
        <begin position="1"/>
        <end position="54"/>
    </location>
</feature>
<evidence type="ECO:0000313" key="3">
    <source>
        <dbReference type="Proteomes" id="UP000075902"/>
    </source>
</evidence>
<keyword evidence="3" id="KW-1185">Reference proteome</keyword>
<dbReference type="VEuPathDB" id="VectorBase:AMEC017267"/>
<evidence type="ECO:0000313" key="2">
    <source>
        <dbReference type="EnsemblMetazoa" id="AMEC017267-PA"/>
    </source>
</evidence>
<proteinExistence type="predicted"/>
<protein>
    <submittedName>
        <fullName evidence="2">Uncharacterized protein</fullName>
    </submittedName>
</protein>
<name>A0A182UB83_9DIPT</name>
<dbReference type="EnsemblMetazoa" id="AMEC017267-RA">
    <property type="protein sequence ID" value="AMEC017267-PA"/>
    <property type="gene ID" value="AMEC017267"/>
</dbReference>
<reference evidence="3" key="1">
    <citation type="submission" date="2014-01" db="EMBL/GenBank/DDBJ databases">
        <title>The Genome Sequence of Anopheles melas CM1001059_A (V2).</title>
        <authorList>
            <consortium name="The Broad Institute Genomics Platform"/>
            <person name="Neafsey D.E."/>
            <person name="Besansky N."/>
            <person name="Howell P."/>
            <person name="Walton C."/>
            <person name="Young S.K."/>
            <person name="Zeng Q."/>
            <person name="Gargeya S."/>
            <person name="Fitzgerald M."/>
            <person name="Haas B."/>
            <person name="Abouelleil A."/>
            <person name="Allen A.W."/>
            <person name="Alvarado L."/>
            <person name="Arachchi H.M."/>
            <person name="Berlin A.M."/>
            <person name="Chapman S.B."/>
            <person name="Gainer-Dewar J."/>
            <person name="Goldberg J."/>
            <person name="Griggs A."/>
            <person name="Gujja S."/>
            <person name="Hansen M."/>
            <person name="Howarth C."/>
            <person name="Imamovic A."/>
            <person name="Ireland A."/>
            <person name="Larimer J."/>
            <person name="McCowan C."/>
            <person name="Murphy C."/>
            <person name="Pearson M."/>
            <person name="Poon T.W."/>
            <person name="Priest M."/>
            <person name="Roberts A."/>
            <person name="Saif S."/>
            <person name="Shea T."/>
            <person name="Sisk P."/>
            <person name="Sykes S."/>
            <person name="Wortman J."/>
            <person name="Nusbaum C."/>
            <person name="Birren B."/>
        </authorList>
    </citation>
    <scope>NUCLEOTIDE SEQUENCE [LARGE SCALE GENOMIC DNA]</scope>
    <source>
        <strain evidence="3">CM1001059</strain>
    </source>
</reference>
<dbReference type="AlphaFoldDB" id="A0A182UB83"/>